<dbReference type="OrthoDB" id="9790409at2"/>
<gene>
    <name evidence="2" type="ORF">C9I94_05220</name>
</gene>
<dbReference type="InterPro" id="IPR046513">
    <property type="entry name" value="DUF6691"/>
</dbReference>
<evidence type="ECO:0000313" key="2">
    <source>
        <dbReference type="EMBL" id="PSW26158.1"/>
    </source>
</evidence>
<comment type="caution">
    <text evidence="2">The sequence shown here is derived from an EMBL/GenBank/DDBJ whole genome shotgun (WGS) entry which is preliminary data.</text>
</comment>
<dbReference type="AlphaFoldDB" id="A0A0J8V683"/>
<feature type="transmembrane region" description="Helical" evidence="1">
    <location>
        <begin position="113"/>
        <end position="133"/>
    </location>
</feature>
<dbReference type="EMBL" id="PYLZ01000002">
    <property type="protein sequence ID" value="PSW26158.1"/>
    <property type="molecule type" value="Genomic_DNA"/>
</dbReference>
<dbReference type="STRING" id="680026.AB733_21800"/>
<keyword evidence="1" id="KW-0812">Transmembrane</keyword>
<organism evidence="2 3">
    <name type="scientific">Photobacterium swingsii</name>
    <dbReference type="NCBI Taxonomy" id="680026"/>
    <lineage>
        <taxon>Bacteria</taxon>
        <taxon>Pseudomonadati</taxon>
        <taxon>Pseudomonadota</taxon>
        <taxon>Gammaproteobacteria</taxon>
        <taxon>Vibrionales</taxon>
        <taxon>Vibrionaceae</taxon>
        <taxon>Photobacterium</taxon>
    </lineage>
</organism>
<keyword evidence="1" id="KW-0472">Membrane</keyword>
<name>A0A0J8V683_9GAMM</name>
<keyword evidence="1" id="KW-1133">Transmembrane helix</keyword>
<sequence>MFTRLMTLTSGLLFGLGMMMSGMVDPVNVIGFLDISGDWNPNLMFVMGGALMVFMPLYFLVIRHLDKPVCDNEFKVAKNTIVDPKLLTGSALFGIGWGIAGICPGPAVTSLSGGNTGIIIFTLSMLVGFFIVGKIASRQ</sequence>
<dbReference type="Pfam" id="PF20398">
    <property type="entry name" value="DUF6691"/>
    <property type="match status" value="1"/>
</dbReference>
<feature type="transmembrane region" description="Helical" evidence="1">
    <location>
        <begin position="42"/>
        <end position="65"/>
    </location>
</feature>
<protein>
    <submittedName>
        <fullName evidence="2">Transporter</fullName>
    </submittedName>
</protein>
<accession>A0A0J8V683</accession>
<reference evidence="2 3" key="1">
    <citation type="submission" date="2018-01" db="EMBL/GenBank/DDBJ databases">
        <title>Whole genome sequencing of Histamine producing bacteria.</title>
        <authorList>
            <person name="Butler K."/>
        </authorList>
    </citation>
    <scope>NUCLEOTIDE SEQUENCE [LARGE SCALE GENOMIC DNA]</scope>
    <source>
        <strain evidence="2 3">DSM 24669</strain>
    </source>
</reference>
<evidence type="ECO:0000256" key="1">
    <source>
        <dbReference type="SAM" id="Phobius"/>
    </source>
</evidence>
<keyword evidence="3" id="KW-1185">Reference proteome</keyword>
<feature type="transmembrane region" description="Helical" evidence="1">
    <location>
        <begin position="86"/>
        <end position="107"/>
    </location>
</feature>
<evidence type="ECO:0000313" key="3">
    <source>
        <dbReference type="Proteomes" id="UP000240481"/>
    </source>
</evidence>
<proteinExistence type="predicted"/>
<dbReference type="Proteomes" id="UP000240481">
    <property type="component" value="Unassembled WGS sequence"/>
</dbReference>